<gene>
    <name evidence="15" type="ORF">ANME2D_01676</name>
</gene>
<name>A0A062UZB3_9EURY</name>
<keyword evidence="9" id="KW-0411">Iron-sulfur</keyword>
<keyword evidence="12" id="KW-0413">Isomerase</keyword>
<evidence type="ECO:0000256" key="5">
    <source>
        <dbReference type="ARBA" id="ARBA00022801"/>
    </source>
</evidence>
<keyword evidence="1" id="KW-0004">4Fe-4S</keyword>
<dbReference type="GO" id="GO:0003678">
    <property type="term" value="F:DNA helicase activity"/>
    <property type="evidence" value="ECO:0007669"/>
    <property type="project" value="UniProtKB-EC"/>
</dbReference>
<evidence type="ECO:0000256" key="8">
    <source>
        <dbReference type="ARBA" id="ARBA00023004"/>
    </source>
</evidence>
<dbReference type="RefSeq" id="WP_048090370.1">
    <property type="nucleotide sequence ID" value="NZ_JMIY01000003.1"/>
</dbReference>
<dbReference type="EMBL" id="JMIY01000003">
    <property type="protein sequence ID" value="KCZ72271.1"/>
    <property type="molecule type" value="Genomic_DNA"/>
</dbReference>
<keyword evidence="2" id="KW-0479">Metal-binding</keyword>
<evidence type="ECO:0000256" key="12">
    <source>
        <dbReference type="ARBA" id="ARBA00023235"/>
    </source>
</evidence>
<dbReference type="Pfam" id="PF06733">
    <property type="entry name" value="DEAD_2"/>
    <property type="match status" value="1"/>
</dbReference>
<dbReference type="GO" id="GO:0016818">
    <property type="term" value="F:hydrolase activity, acting on acid anhydrides, in phosphorus-containing anhydrides"/>
    <property type="evidence" value="ECO:0007669"/>
    <property type="project" value="InterPro"/>
</dbReference>
<proteinExistence type="predicted"/>
<dbReference type="SMART" id="SM00487">
    <property type="entry name" value="DEXDc"/>
    <property type="match status" value="1"/>
</dbReference>
<evidence type="ECO:0000313" key="15">
    <source>
        <dbReference type="EMBL" id="KCZ72271.1"/>
    </source>
</evidence>
<keyword evidence="8" id="KW-0408">Iron</keyword>
<dbReference type="Gene3D" id="1.10.275.40">
    <property type="match status" value="1"/>
</dbReference>
<sequence>MRRDYLCYFPKKSCYPNQHEAMDAIHEALIKRQIVLFEGACGTGKTLSSLVPALHIAKQEQKTVVIATNVHQQMVQFIEEAREIQRQNNIKVVVLKGKMLMCPRPDMDYDTCSLLRDNTYKLIEHEKDIAQLGNEIKSIKDKQKRVKDAGLIELQRELSLEYEKYERQIHDIRKNSCDKLLGILKTSNDDFRSWLFSGVRTPEDVADWALSNNSCGYELLKRFMKEADLLICNYHHFLNEDIRANVLGWMDKSPGDIIAIFDEAHNIEAAARSHSSIKLTESIIMRALDEIEANREIQPPDDVRICIQVLLDTLRSTYNYILDKKFGERERVGSDWHDLRIADPEEREDMFRTKLLKALRSAGIKNPTETIERIRKFGSNIDAIYNQQFTEGKSPIKKISSSLIAAGFLSNYMRATDDQNYYPILGVRRHDNRIYGRLELFTCIPRNVTGPLFDSVHSAVLMSATLAPFESIKTTLGITRQTRELAYGISFSREKRLTIAVSVPPLFAKDRDNPQTKENITRILTDIIEQSDGNVIIFFPSFNEASQYKNRLNCNVNIPVFLDEVGISAQVIRDEFFKLGENGKKAVLISYMWGTLTEGVDYKDGRGRTVVIVGVGYPALNDRMRAVESAYEAEFGHGWGYAVEIPTIRKVRQAMGRVIRSPEDYGARVLVDGRYSSSSAKSLGKYSVFNIFPEEERTEIVDVAPERVKYSLMNFFNDIRRNRSGHRKSMADTLDNFI</sequence>
<dbReference type="GO" id="GO:0006281">
    <property type="term" value="P:DNA repair"/>
    <property type="evidence" value="ECO:0007669"/>
    <property type="project" value="UniProtKB-KW"/>
</dbReference>
<dbReference type="InterPro" id="IPR014013">
    <property type="entry name" value="Helic_SF1/SF2_ATP-bd_DinG/Rad3"/>
</dbReference>
<evidence type="ECO:0000256" key="4">
    <source>
        <dbReference type="ARBA" id="ARBA00022763"/>
    </source>
</evidence>
<evidence type="ECO:0000256" key="6">
    <source>
        <dbReference type="ARBA" id="ARBA00022806"/>
    </source>
</evidence>
<accession>A0A062UZB3</accession>
<dbReference type="InterPro" id="IPR045028">
    <property type="entry name" value="DinG/Rad3-like"/>
</dbReference>
<evidence type="ECO:0000256" key="9">
    <source>
        <dbReference type="ARBA" id="ARBA00023014"/>
    </source>
</evidence>
<dbReference type="PATRIC" id="fig|1392998.3.peg.1678"/>
<dbReference type="OrthoDB" id="27512at2157"/>
<dbReference type="InterPro" id="IPR006554">
    <property type="entry name" value="Helicase-like_DEXD_c2"/>
</dbReference>
<dbReference type="Gene3D" id="1.10.30.20">
    <property type="entry name" value="Bacterial XPD DNA helicase, FeS cluster domain"/>
    <property type="match status" value="1"/>
</dbReference>
<keyword evidence="7" id="KW-0067">ATP-binding</keyword>
<evidence type="ECO:0000256" key="3">
    <source>
        <dbReference type="ARBA" id="ARBA00022741"/>
    </source>
</evidence>
<dbReference type="SUPFAM" id="SSF52540">
    <property type="entry name" value="P-loop containing nucleoside triphosphate hydrolases"/>
    <property type="match status" value="1"/>
</dbReference>
<dbReference type="GO" id="GO:0005524">
    <property type="term" value="F:ATP binding"/>
    <property type="evidence" value="ECO:0007669"/>
    <property type="project" value="UniProtKB-KW"/>
</dbReference>
<keyword evidence="13" id="KW-0175">Coiled coil</keyword>
<dbReference type="SMART" id="SM00491">
    <property type="entry name" value="HELICc2"/>
    <property type="match status" value="1"/>
</dbReference>
<dbReference type="Gene3D" id="3.40.50.300">
    <property type="entry name" value="P-loop containing nucleotide triphosphate hydrolases"/>
    <property type="match status" value="2"/>
</dbReference>
<comment type="caution">
    <text evidence="15">The sequence shown here is derived from an EMBL/GenBank/DDBJ whole genome shotgun (WGS) entry which is preliminary data.</text>
</comment>
<dbReference type="PROSITE" id="PS51193">
    <property type="entry name" value="HELICASE_ATP_BIND_2"/>
    <property type="match status" value="1"/>
</dbReference>
<dbReference type="InterPro" id="IPR027417">
    <property type="entry name" value="P-loop_NTPase"/>
</dbReference>
<protein>
    <submittedName>
        <fullName evidence="15">DNA helicase, Rad3</fullName>
        <ecNumber evidence="15">3.6.4.12</ecNumber>
    </submittedName>
</protein>
<dbReference type="SMART" id="SM00488">
    <property type="entry name" value="DEXDc2"/>
    <property type="match status" value="1"/>
</dbReference>
<evidence type="ECO:0000256" key="10">
    <source>
        <dbReference type="ARBA" id="ARBA00023125"/>
    </source>
</evidence>
<dbReference type="InterPro" id="IPR010614">
    <property type="entry name" value="RAD3-like_helicase_DEAD"/>
</dbReference>
<dbReference type="GO" id="GO:0003677">
    <property type="term" value="F:DNA binding"/>
    <property type="evidence" value="ECO:0007669"/>
    <property type="project" value="UniProtKB-KW"/>
</dbReference>
<dbReference type="GO" id="GO:0051539">
    <property type="term" value="F:4 iron, 4 sulfur cluster binding"/>
    <property type="evidence" value="ECO:0007669"/>
    <property type="project" value="UniProtKB-KW"/>
</dbReference>
<keyword evidence="16" id="KW-1185">Reference proteome</keyword>
<keyword evidence="3" id="KW-0547">Nucleotide-binding</keyword>
<keyword evidence="10" id="KW-0238">DNA-binding</keyword>
<evidence type="ECO:0000256" key="11">
    <source>
        <dbReference type="ARBA" id="ARBA00023204"/>
    </source>
</evidence>
<organism evidence="15 16">
    <name type="scientific">Candidatus Methanoperedens nitratireducens</name>
    <dbReference type="NCBI Taxonomy" id="1392998"/>
    <lineage>
        <taxon>Archaea</taxon>
        <taxon>Methanobacteriati</taxon>
        <taxon>Methanobacteriota</taxon>
        <taxon>Stenosarchaea group</taxon>
        <taxon>Methanomicrobia</taxon>
        <taxon>Methanosarcinales</taxon>
        <taxon>ANME-2 cluster</taxon>
        <taxon>Candidatus Methanoperedentaceae</taxon>
        <taxon>Candidatus Methanoperedens</taxon>
    </lineage>
</organism>
<dbReference type="InterPro" id="IPR014001">
    <property type="entry name" value="Helicase_ATP-bd"/>
</dbReference>
<dbReference type="PANTHER" id="PTHR11472">
    <property type="entry name" value="DNA REPAIR DEAD HELICASE RAD3/XP-D SUBFAMILY MEMBER"/>
    <property type="match status" value="1"/>
</dbReference>
<evidence type="ECO:0000313" key="16">
    <source>
        <dbReference type="Proteomes" id="UP000027153"/>
    </source>
</evidence>
<dbReference type="Pfam" id="PF13307">
    <property type="entry name" value="Helicase_C_2"/>
    <property type="match status" value="1"/>
</dbReference>
<evidence type="ECO:0000256" key="1">
    <source>
        <dbReference type="ARBA" id="ARBA00022485"/>
    </source>
</evidence>
<keyword evidence="5 15" id="KW-0378">Hydrolase</keyword>
<dbReference type="InterPro" id="IPR042493">
    <property type="entry name" value="XPD_DNA_FeS"/>
</dbReference>
<evidence type="ECO:0000256" key="7">
    <source>
        <dbReference type="ARBA" id="ARBA00022840"/>
    </source>
</evidence>
<evidence type="ECO:0000256" key="2">
    <source>
        <dbReference type="ARBA" id="ARBA00022723"/>
    </source>
</evidence>
<dbReference type="AlphaFoldDB" id="A0A062UZB3"/>
<evidence type="ECO:0000256" key="13">
    <source>
        <dbReference type="SAM" id="Coils"/>
    </source>
</evidence>
<dbReference type="GO" id="GO:0046872">
    <property type="term" value="F:metal ion binding"/>
    <property type="evidence" value="ECO:0007669"/>
    <property type="project" value="UniProtKB-KW"/>
</dbReference>
<keyword evidence="6 15" id="KW-0347">Helicase</keyword>
<dbReference type="PANTHER" id="PTHR11472:SF34">
    <property type="entry name" value="REGULATOR OF TELOMERE ELONGATION HELICASE 1"/>
    <property type="match status" value="1"/>
</dbReference>
<keyword evidence="11" id="KW-0234">DNA repair</keyword>
<evidence type="ECO:0000259" key="14">
    <source>
        <dbReference type="PROSITE" id="PS51193"/>
    </source>
</evidence>
<dbReference type="Proteomes" id="UP000027153">
    <property type="component" value="Unassembled WGS sequence"/>
</dbReference>
<feature type="coiled-coil region" evidence="13">
    <location>
        <begin position="122"/>
        <end position="175"/>
    </location>
</feature>
<dbReference type="InterPro" id="IPR006555">
    <property type="entry name" value="ATP-dep_Helicase_C"/>
</dbReference>
<dbReference type="EC" id="3.6.4.12" evidence="15"/>
<feature type="domain" description="Helicase ATP-binding" evidence="14">
    <location>
        <begin position="4"/>
        <end position="334"/>
    </location>
</feature>
<keyword evidence="4" id="KW-0227">DNA damage</keyword>
<reference evidence="15 16" key="1">
    <citation type="journal article" date="2013" name="Nature">
        <title>Anaerobic oxidation of methane coupled to nitrate reduction in a novel archaeal lineage.</title>
        <authorList>
            <person name="Haroon M.F."/>
            <person name="Hu S."/>
            <person name="Shi Y."/>
            <person name="Imelfort M."/>
            <person name="Keller J."/>
            <person name="Hugenholtz P."/>
            <person name="Yuan Z."/>
            <person name="Tyson G.W."/>
        </authorList>
    </citation>
    <scope>NUCLEOTIDE SEQUENCE [LARGE SCALE GENOMIC DNA]</scope>
    <source>
        <strain evidence="15 16">ANME-2d</strain>
    </source>
</reference>